<evidence type="ECO:0000313" key="1">
    <source>
        <dbReference type="EMBL" id="GHH05219.1"/>
    </source>
</evidence>
<accession>A0A8J3MEM6</accession>
<sequence>MFCHPEAAPLIASEPYGEDVWVSPAALENFRQKYVTKKRLPLIMGARPLAIEKLLRECGVKPIWDPREFGAAIYERADLPKV</sequence>
<dbReference type="AlphaFoldDB" id="A0A8J3MEM6"/>
<reference evidence="1" key="2">
    <citation type="submission" date="2020-09" db="EMBL/GenBank/DDBJ databases">
        <authorList>
            <person name="Sun Q."/>
            <person name="Zhou Y."/>
        </authorList>
    </citation>
    <scope>NUCLEOTIDE SEQUENCE</scope>
    <source>
        <strain evidence="1">CGMCC 1.7081</strain>
    </source>
</reference>
<name>A0A8J3MEM6_9RHOB</name>
<organism evidence="1 2">
    <name type="scientific">Pseudodonghicola xiamenensis</name>
    <dbReference type="NCBI Taxonomy" id="337702"/>
    <lineage>
        <taxon>Bacteria</taxon>
        <taxon>Pseudomonadati</taxon>
        <taxon>Pseudomonadota</taxon>
        <taxon>Alphaproteobacteria</taxon>
        <taxon>Rhodobacterales</taxon>
        <taxon>Paracoccaceae</taxon>
        <taxon>Pseudodonghicola</taxon>
    </lineage>
</organism>
<reference evidence="1" key="1">
    <citation type="journal article" date="2014" name="Int. J. Syst. Evol. Microbiol.">
        <title>Complete genome sequence of Corynebacterium casei LMG S-19264T (=DSM 44701T), isolated from a smear-ripened cheese.</title>
        <authorList>
            <consortium name="US DOE Joint Genome Institute (JGI-PGF)"/>
            <person name="Walter F."/>
            <person name="Albersmeier A."/>
            <person name="Kalinowski J."/>
            <person name="Ruckert C."/>
        </authorList>
    </citation>
    <scope>NUCLEOTIDE SEQUENCE</scope>
    <source>
        <strain evidence="1">CGMCC 1.7081</strain>
    </source>
</reference>
<proteinExistence type="predicted"/>
<comment type="caution">
    <text evidence="1">The sequence shown here is derived from an EMBL/GenBank/DDBJ whole genome shotgun (WGS) entry which is preliminary data.</text>
</comment>
<gene>
    <name evidence="1" type="ORF">GCM10010961_44010</name>
</gene>
<dbReference type="RefSeq" id="WP_028095502.1">
    <property type="nucleotide sequence ID" value="NZ_BNAP01000051.1"/>
</dbReference>
<dbReference type="EMBL" id="BNAP01000051">
    <property type="protein sequence ID" value="GHH05219.1"/>
    <property type="molecule type" value="Genomic_DNA"/>
</dbReference>
<dbReference type="Proteomes" id="UP000611500">
    <property type="component" value="Unassembled WGS sequence"/>
</dbReference>
<keyword evidence="2" id="KW-1185">Reference proteome</keyword>
<evidence type="ECO:0000313" key="2">
    <source>
        <dbReference type="Proteomes" id="UP000611500"/>
    </source>
</evidence>
<protein>
    <submittedName>
        <fullName evidence="1">Uncharacterized protein</fullName>
    </submittedName>
</protein>